<evidence type="ECO:0000256" key="5">
    <source>
        <dbReference type="ARBA" id="ARBA00022777"/>
    </source>
</evidence>
<dbReference type="SUPFAM" id="SSF56112">
    <property type="entry name" value="Protein kinase-like (PK-like)"/>
    <property type="match status" value="1"/>
</dbReference>
<dbReference type="NCBIfam" id="NF033483">
    <property type="entry name" value="PknB_PASTA_kin"/>
    <property type="match status" value="1"/>
</dbReference>
<gene>
    <name evidence="13" type="primary">pknB</name>
    <name evidence="13" type="ORF">BHX94_08260</name>
</gene>
<dbReference type="Proteomes" id="UP000249579">
    <property type="component" value="Unassembled WGS sequence"/>
</dbReference>
<evidence type="ECO:0000256" key="7">
    <source>
        <dbReference type="ARBA" id="ARBA00047899"/>
    </source>
</evidence>
<dbReference type="EC" id="2.7.11.1" evidence="1"/>
<dbReference type="GO" id="GO:0004674">
    <property type="term" value="F:protein serine/threonine kinase activity"/>
    <property type="evidence" value="ECO:0007669"/>
    <property type="project" value="UniProtKB-KW"/>
</dbReference>
<comment type="caution">
    <text evidence="13">The sequence shown here is derived from an EMBL/GenBank/DDBJ whole genome shotgun (WGS) entry which is preliminary data.</text>
</comment>
<dbReference type="Gene3D" id="3.30.10.20">
    <property type="match status" value="3"/>
</dbReference>
<dbReference type="PANTHER" id="PTHR43289">
    <property type="entry name" value="MITOGEN-ACTIVATED PROTEIN KINASE KINASE KINASE 20-RELATED"/>
    <property type="match status" value="1"/>
</dbReference>
<evidence type="ECO:0000256" key="8">
    <source>
        <dbReference type="ARBA" id="ARBA00048679"/>
    </source>
</evidence>
<evidence type="ECO:0000256" key="9">
    <source>
        <dbReference type="SAM" id="MobiDB-lite"/>
    </source>
</evidence>
<keyword evidence="10" id="KW-0472">Membrane</keyword>
<dbReference type="Gene3D" id="1.10.510.10">
    <property type="entry name" value="Transferase(Phosphotransferase) domain 1"/>
    <property type="match status" value="1"/>
</dbReference>
<keyword evidence="6" id="KW-0067">ATP-binding</keyword>
<evidence type="ECO:0000313" key="13">
    <source>
        <dbReference type="EMBL" id="RAK48960.1"/>
    </source>
</evidence>
<keyword evidence="5 13" id="KW-0418">Kinase</keyword>
<evidence type="ECO:0000259" key="12">
    <source>
        <dbReference type="PROSITE" id="PS51178"/>
    </source>
</evidence>
<dbReference type="SMART" id="SM00220">
    <property type="entry name" value="S_TKc"/>
    <property type="match status" value="1"/>
</dbReference>
<dbReference type="GO" id="GO:0005524">
    <property type="term" value="F:ATP binding"/>
    <property type="evidence" value="ECO:0007669"/>
    <property type="project" value="UniProtKB-KW"/>
</dbReference>
<comment type="catalytic activity">
    <reaction evidence="7">
        <text>L-threonyl-[protein] + ATP = O-phospho-L-threonyl-[protein] + ADP + H(+)</text>
        <dbReference type="Rhea" id="RHEA:46608"/>
        <dbReference type="Rhea" id="RHEA-COMP:11060"/>
        <dbReference type="Rhea" id="RHEA-COMP:11605"/>
        <dbReference type="ChEBI" id="CHEBI:15378"/>
        <dbReference type="ChEBI" id="CHEBI:30013"/>
        <dbReference type="ChEBI" id="CHEBI:30616"/>
        <dbReference type="ChEBI" id="CHEBI:61977"/>
        <dbReference type="ChEBI" id="CHEBI:456216"/>
        <dbReference type="EC" id="2.7.11.1"/>
    </reaction>
</comment>
<dbReference type="PROSITE" id="PS51178">
    <property type="entry name" value="PASTA"/>
    <property type="match status" value="3"/>
</dbReference>
<feature type="transmembrane region" description="Helical" evidence="10">
    <location>
        <begin position="332"/>
        <end position="354"/>
    </location>
</feature>
<reference evidence="13 14" key="1">
    <citation type="journal article" date="2018" name="Front. Microbiol.">
        <title>Description and Comparative Genomics of Macrococcus caseolyticus subsp. hominis subsp. nov., Macrococcus goetzii sp. nov., Macrococcus epidermidis sp. nov., and Macrococcus bohemicus sp. nov., Novel Macrococci From Human Clinical Material With Virulence Potential and Suspected Uptake of Foreign DNA by Natural Transformation.</title>
        <authorList>
            <person name="Maslanova I."/>
            <person name="Wertheimer Z."/>
            <person name="Sedlacek I."/>
            <person name="Svec P."/>
            <person name="Indrakova A."/>
            <person name="Kovarovic V."/>
            <person name="Schumann P."/>
            <person name="Sproer C."/>
            <person name="Kralova S."/>
            <person name="Sedo O."/>
            <person name="Kristofova L."/>
            <person name="Vrbovska V."/>
            <person name="Fuzik T."/>
            <person name="Petras P."/>
            <person name="Zdrahal Z."/>
            <person name="Ruzickova V."/>
            <person name="Doskar J."/>
            <person name="Pantucek R."/>
        </authorList>
    </citation>
    <scope>NUCLEOTIDE SEQUENCE [LARGE SCALE GENOMIC DNA]</scope>
    <source>
        <strain evidence="13 14">03/115</strain>
    </source>
</reference>
<dbReference type="InterPro" id="IPR011009">
    <property type="entry name" value="Kinase-like_dom_sf"/>
</dbReference>
<comment type="catalytic activity">
    <reaction evidence="8">
        <text>L-seryl-[protein] + ATP = O-phospho-L-seryl-[protein] + ADP + H(+)</text>
        <dbReference type="Rhea" id="RHEA:17989"/>
        <dbReference type="Rhea" id="RHEA-COMP:9863"/>
        <dbReference type="Rhea" id="RHEA-COMP:11604"/>
        <dbReference type="ChEBI" id="CHEBI:15378"/>
        <dbReference type="ChEBI" id="CHEBI:29999"/>
        <dbReference type="ChEBI" id="CHEBI:30616"/>
        <dbReference type="ChEBI" id="CHEBI:83421"/>
        <dbReference type="ChEBI" id="CHEBI:456216"/>
        <dbReference type="EC" id="2.7.11.1"/>
    </reaction>
</comment>
<evidence type="ECO:0000256" key="3">
    <source>
        <dbReference type="ARBA" id="ARBA00022679"/>
    </source>
</evidence>
<dbReference type="CDD" id="cd06577">
    <property type="entry name" value="PASTA_pknB"/>
    <property type="match status" value="3"/>
</dbReference>
<dbReference type="SMART" id="SM00740">
    <property type="entry name" value="PASTA"/>
    <property type="match status" value="3"/>
</dbReference>
<evidence type="ECO:0000256" key="10">
    <source>
        <dbReference type="SAM" id="Phobius"/>
    </source>
</evidence>
<feature type="domain" description="Protein kinase" evidence="11">
    <location>
        <begin position="10"/>
        <end position="293"/>
    </location>
</feature>
<dbReference type="Gene3D" id="3.30.200.20">
    <property type="entry name" value="Phosphorylase Kinase, domain 1"/>
    <property type="match status" value="1"/>
</dbReference>
<dbReference type="PROSITE" id="PS00108">
    <property type="entry name" value="PROTEIN_KINASE_ST"/>
    <property type="match status" value="1"/>
</dbReference>
<evidence type="ECO:0000256" key="6">
    <source>
        <dbReference type="ARBA" id="ARBA00022840"/>
    </source>
</evidence>
<dbReference type="RefSeq" id="WP_111745976.1">
    <property type="nucleotide sequence ID" value="NZ_JBHSQY010000030.1"/>
</dbReference>
<evidence type="ECO:0000259" key="11">
    <source>
        <dbReference type="PROSITE" id="PS50011"/>
    </source>
</evidence>
<evidence type="ECO:0000313" key="14">
    <source>
        <dbReference type="Proteomes" id="UP000249579"/>
    </source>
</evidence>
<dbReference type="InterPro" id="IPR000719">
    <property type="entry name" value="Prot_kinase_dom"/>
</dbReference>
<sequence>MIGTIISDRYKLVKYIDGGGMSSVYLADDIILDAQVAVKIINIPPVDVDRAVKRFEREVQNATTLSHPNIVKVLDVDEDERHYYMIMEYINGPTLHEYIRDNGPLDVEEAVFFTKQILRGIEHAHQHRIIHRDIKPQNILMTQSKELKISDFGIARALSETAMTHTNHIMGSVHYLSPEQAKGKQTDEASDIYSIGIVLFEMLTGHPPHEGESAVGVAIKHIQEQLPSVIEENPAVPQALENIILKATMKEKYQRYRTTQEMYDDLNTCLDEERSEEPKMMIVDDATRMIPVIQANDTIEMHPVTTMPTESADVQNNDEQDNHELKKKKRKWWLWLLPLLLILGLGTAIAYMTFAPNYSVVPDINGKSISEATSLLEQSNLRKGQVNYVFSDTFEDGTVIETDPMIGEKVKELSRINLTVSKGSKKFTFEEFVGQDISIVKKKLDKQGFKSIKVKHVYNYEKSGTIIKQNINANKEVIPKDTAVVFTVSKGVEEIFVQDYTGLSFDKAKAELEQVGFVVNVVQVIYSDDVSNGNIISQNVRNIKLPYGSTINFEVSKGKKNKNTEEKVTTETPEEKVTTETPEEKDKKYIGTVNIPYKGKEITPSTEAPETNEEGETVEPPTEPPATEKMPQLVEIFIKDKNNDISTIYESYETTKESKKRLVLTVEPDTQGAIIIKIDGKTYLQEQIDYDEIE</sequence>
<evidence type="ECO:0000256" key="2">
    <source>
        <dbReference type="ARBA" id="ARBA00022527"/>
    </source>
</evidence>
<feature type="domain" description="PASTA" evidence="12">
    <location>
        <begin position="355"/>
        <end position="422"/>
    </location>
</feature>
<dbReference type="AlphaFoldDB" id="A0A328A362"/>
<feature type="domain" description="PASTA" evidence="12">
    <location>
        <begin position="423"/>
        <end position="490"/>
    </location>
</feature>
<protein>
    <recommendedName>
        <fullName evidence="1">non-specific serine/threonine protein kinase</fullName>
        <ecNumber evidence="1">2.7.11.1</ecNumber>
    </recommendedName>
</protein>
<keyword evidence="4" id="KW-0547">Nucleotide-binding</keyword>
<dbReference type="EMBL" id="PZJG01000005">
    <property type="protein sequence ID" value="RAK48960.1"/>
    <property type="molecule type" value="Genomic_DNA"/>
</dbReference>
<evidence type="ECO:0000256" key="1">
    <source>
        <dbReference type="ARBA" id="ARBA00012513"/>
    </source>
</evidence>
<feature type="region of interest" description="Disordered" evidence="9">
    <location>
        <begin position="599"/>
        <end position="629"/>
    </location>
</feature>
<dbReference type="InterPro" id="IPR005543">
    <property type="entry name" value="PASTA_dom"/>
</dbReference>
<accession>A0A328A362</accession>
<evidence type="ECO:0000256" key="4">
    <source>
        <dbReference type="ARBA" id="ARBA00022741"/>
    </source>
</evidence>
<dbReference type="CDD" id="cd14014">
    <property type="entry name" value="STKc_PknB_like"/>
    <property type="match status" value="1"/>
</dbReference>
<feature type="compositionally biased region" description="Basic and acidic residues" evidence="9">
    <location>
        <begin position="562"/>
        <end position="584"/>
    </location>
</feature>
<keyword evidence="10" id="KW-1133">Transmembrane helix</keyword>
<dbReference type="PROSITE" id="PS50011">
    <property type="entry name" value="PROTEIN_KINASE_DOM"/>
    <property type="match status" value="1"/>
</dbReference>
<dbReference type="Pfam" id="PF21160">
    <property type="entry name" value="PrkC-like_PASTA-like"/>
    <property type="match status" value="1"/>
</dbReference>
<dbReference type="Pfam" id="PF00069">
    <property type="entry name" value="Pkinase"/>
    <property type="match status" value="1"/>
</dbReference>
<proteinExistence type="predicted"/>
<name>A0A328A362_9STAP</name>
<dbReference type="InterPro" id="IPR008271">
    <property type="entry name" value="Ser/Thr_kinase_AS"/>
</dbReference>
<dbReference type="FunFam" id="1.10.510.10:FF:000021">
    <property type="entry name" value="Serine/threonine protein kinase"/>
    <property type="match status" value="1"/>
</dbReference>
<dbReference type="PANTHER" id="PTHR43289:SF34">
    <property type="entry name" value="SERINE_THREONINE-PROTEIN KINASE YBDM-RELATED"/>
    <property type="match status" value="1"/>
</dbReference>
<feature type="domain" description="PASTA" evidence="12">
    <location>
        <begin position="491"/>
        <end position="557"/>
    </location>
</feature>
<keyword evidence="2" id="KW-0723">Serine/threonine-protein kinase</keyword>
<keyword evidence="3" id="KW-0808">Transferase</keyword>
<dbReference type="OrthoDB" id="9788659at2"/>
<organism evidence="13 14">
    <name type="scientific">Macrococcoides bohemicum</name>
    <dbReference type="NCBI Taxonomy" id="1903056"/>
    <lineage>
        <taxon>Bacteria</taxon>
        <taxon>Bacillati</taxon>
        <taxon>Bacillota</taxon>
        <taxon>Bacilli</taxon>
        <taxon>Bacillales</taxon>
        <taxon>Staphylococcaceae</taxon>
        <taxon>Macrococcoides</taxon>
    </lineage>
</organism>
<keyword evidence="10" id="KW-0812">Transmembrane</keyword>
<feature type="region of interest" description="Disordered" evidence="9">
    <location>
        <begin position="559"/>
        <end position="584"/>
    </location>
</feature>
<dbReference type="Gene3D" id="2.60.40.2560">
    <property type="match status" value="1"/>
</dbReference>
<dbReference type="Pfam" id="PF03793">
    <property type="entry name" value="PASTA"/>
    <property type="match status" value="3"/>
</dbReference>